<comment type="subcellular location">
    <subcellularLocation>
        <location evidence="9">Cytoplasm</location>
    </subcellularLocation>
</comment>
<dbReference type="PANTHER" id="PTHR23342">
    <property type="entry name" value="N-ACETYLGLUTAMATE SYNTHASE"/>
    <property type="match status" value="1"/>
</dbReference>
<comment type="function">
    <text evidence="9">Catalyzes the ATP-dependent phosphorylation of N-acetyl-L-glutamate.</text>
</comment>
<keyword evidence="12" id="KW-1185">Reference proteome</keyword>
<dbReference type="CDD" id="cd04238">
    <property type="entry name" value="AAK_NAGK-like"/>
    <property type="match status" value="1"/>
</dbReference>
<protein>
    <recommendedName>
        <fullName evidence="9">Acetylglutamate kinase</fullName>
        <ecNumber evidence="9">2.7.2.8</ecNumber>
    </recommendedName>
    <alternativeName>
        <fullName evidence="9">N-acetyl-L-glutamate 5-phosphotransferase</fullName>
    </alternativeName>
    <alternativeName>
        <fullName evidence="9">NAG kinase</fullName>
        <shortName evidence="9">NAGK</shortName>
    </alternativeName>
</protein>
<keyword evidence="4 9" id="KW-0808">Transferase</keyword>
<feature type="binding site" evidence="9">
    <location>
        <position position="161"/>
    </location>
    <ligand>
        <name>substrate</name>
    </ligand>
</feature>
<dbReference type="PANTHER" id="PTHR23342:SF0">
    <property type="entry name" value="N-ACETYLGLUTAMATE SYNTHASE, MITOCHONDRIAL"/>
    <property type="match status" value="1"/>
</dbReference>
<comment type="catalytic activity">
    <reaction evidence="8 9">
        <text>N-acetyl-L-glutamate + ATP = N-acetyl-L-glutamyl 5-phosphate + ADP</text>
        <dbReference type="Rhea" id="RHEA:14629"/>
        <dbReference type="ChEBI" id="CHEBI:30616"/>
        <dbReference type="ChEBI" id="CHEBI:44337"/>
        <dbReference type="ChEBI" id="CHEBI:57936"/>
        <dbReference type="ChEBI" id="CHEBI:456216"/>
        <dbReference type="EC" id="2.7.2.8"/>
    </reaction>
</comment>
<keyword evidence="5 9" id="KW-0547">Nucleotide-binding</keyword>
<dbReference type="OrthoDB" id="9803155at2"/>
<dbReference type="GO" id="GO:0005524">
    <property type="term" value="F:ATP binding"/>
    <property type="evidence" value="ECO:0007669"/>
    <property type="project" value="UniProtKB-UniRule"/>
</dbReference>
<dbReference type="InterPro" id="IPR037528">
    <property type="entry name" value="ArgB"/>
</dbReference>
<dbReference type="EMBL" id="FQZH01000004">
    <property type="protein sequence ID" value="SHJ51293.1"/>
    <property type="molecule type" value="Genomic_DNA"/>
</dbReference>
<comment type="similarity">
    <text evidence="9">Belongs to the acetylglutamate kinase family. ArgB subfamily.</text>
</comment>
<evidence type="ECO:0000313" key="11">
    <source>
        <dbReference type="EMBL" id="SHJ51293.1"/>
    </source>
</evidence>
<feature type="binding site" evidence="9">
    <location>
        <begin position="42"/>
        <end position="43"/>
    </location>
    <ligand>
        <name>substrate</name>
    </ligand>
</feature>
<dbReference type="InterPro" id="IPR036393">
    <property type="entry name" value="AceGlu_kinase-like_sf"/>
</dbReference>
<sequence length="269" mass="29435">MSTEPINIIKIGGNVIDNPDTLAQFLTDFAQVKGLKILVHGGGKLATKMAEGLHISQQMIDGKRITDAETLKIATMVYAGYINKNMVAQLQKLGCNAMGLSGADGNAIQTTKRTIEPIDFGFVGDMTEKSINTELIEILLKHTLVPVFCAITHDANGQLLNTNADTIAQSLAVSLSEKYDVNLIYSFEKKGVLTNIEDDNSFIPEINYNYFLELKEKGIINKGMLPKLQNAFTAIENGVKNVFIIKEDAMLSLLNKNSYEGTRITNGTT</sequence>
<dbReference type="STRING" id="683124.SAMN05444337_2118"/>
<dbReference type="AlphaFoldDB" id="A0A1M6JXB0"/>
<accession>A0A1M6JXB0</accession>
<evidence type="ECO:0000256" key="2">
    <source>
        <dbReference type="ARBA" id="ARBA00022571"/>
    </source>
</evidence>
<evidence type="ECO:0000259" key="10">
    <source>
        <dbReference type="Pfam" id="PF00696"/>
    </source>
</evidence>
<organism evidence="11 12">
    <name type="scientific">Flavobacterium haoranii</name>
    <dbReference type="NCBI Taxonomy" id="683124"/>
    <lineage>
        <taxon>Bacteria</taxon>
        <taxon>Pseudomonadati</taxon>
        <taxon>Bacteroidota</taxon>
        <taxon>Flavobacteriia</taxon>
        <taxon>Flavobacteriales</taxon>
        <taxon>Flavobacteriaceae</taxon>
        <taxon>Flavobacterium</taxon>
    </lineage>
</organism>
<keyword evidence="9" id="KW-0963">Cytoplasm</keyword>
<dbReference type="GO" id="GO:0003991">
    <property type="term" value="F:acetylglutamate kinase activity"/>
    <property type="evidence" value="ECO:0007669"/>
    <property type="project" value="UniProtKB-UniRule"/>
</dbReference>
<evidence type="ECO:0000256" key="3">
    <source>
        <dbReference type="ARBA" id="ARBA00022605"/>
    </source>
</evidence>
<comment type="pathway">
    <text evidence="1 9">Amino-acid biosynthesis; L-arginine biosynthesis; N(2)-acetyl-L-ornithine from L-glutamate: step 2/4.</text>
</comment>
<dbReference type="GO" id="GO:0042450">
    <property type="term" value="P:L-arginine biosynthetic process via ornithine"/>
    <property type="evidence" value="ECO:0007669"/>
    <property type="project" value="UniProtKB-UniRule"/>
</dbReference>
<dbReference type="GO" id="GO:0005737">
    <property type="term" value="C:cytoplasm"/>
    <property type="evidence" value="ECO:0007669"/>
    <property type="project" value="UniProtKB-SubCell"/>
</dbReference>
<reference evidence="12" key="1">
    <citation type="submission" date="2016-11" db="EMBL/GenBank/DDBJ databases">
        <authorList>
            <person name="Varghese N."/>
            <person name="Submissions S."/>
        </authorList>
    </citation>
    <scope>NUCLEOTIDE SEQUENCE [LARGE SCALE GENOMIC DNA]</scope>
    <source>
        <strain evidence="12">DSM 22807</strain>
    </source>
</reference>
<dbReference type="SUPFAM" id="SSF53633">
    <property type="entry name" value="Carbamate kinase-like"/>
    <property type="match status" value="1"/>
</dbReference>
<dbReference type="InterPro" id="IPR001048">
    <property type="entry name" value="Asp/Glu/Uridylate_kinase"/>
</dbReference>
<evidence type="ECO:0000256" key="8">
    <source>
        <dbReference type="ARBA" id="ARBA00048141"/>
    </source>
</evidence>
<dbReference type="PIRSF" id="PIRSF000728">
    <property type="entry name" value="NAGK"/>
    <property type="match status" value="1"/>
</dbReference>
<evidence type="ECO:0000256" key="6">
    <source>
        <dbReference type="ARBA" id="ARBA00022777"/>
    </source>
</evidence>
<keyword evidence="2 9" id="KW-0055">Arginine biosynthesis</keyword>
<gene>
    <name evidence="9" type="primary">argB</name>
    <name evidence="11" type="ORF">SAMN05444337_2118</name>
</gene>
<proteinExistence type="inferred from homology"/>
<evidence type="ECO:0000256" key="9">
    <source>
        <dbReference type="HAMAP-Rule" id="MF_00082"/>
    </source>
</evidence>
<dbReference type="Pfam" id="PF00696">
    <property type="entry name" value="AA_kinase"/>
    <property type="match status" value="1"/>
</dbReference>
<dbReference type="InterPro" id="IPR004662">
    <property type="entry name" value="AcgluKinase_fam"/>
</dbReference>
<feature type="binding site" evidence="9">
    <location>
        <position position="64"/>
    </location>
    <ligand>
        <name>substrate</name>
    </ligand>
</feature>
<evidence type="ECO:0000313" key="12">
    <source>
        <dbReference type="Proteomes" id="UP000184232"/>
    </source>
</evidence>
<evidence type="ECO:0000256" key="4">
    <source>
        <dbReference type="ARBA" id="ARBA00022679"/>
    </source>
</evidence>
<keyword evidence="7 9" id="KW-0067">ATP-binding</keyword>
<name>A0A1M6JXB0_9FLAO</name>
<dbReference type="RefSeq" id="WP_072784809.1">
    <property type="nucleotide sequence ID" value="NZ_CP045292.1"/>
</dbReference>
<dbReference type="Gene3D" id="3.40.1160.10">
    <property type="entry name" value="Acetylglutamate kinase-like"/>
    <property type="match status" value="1"/>
</dbReference>
<feature type="domain" description="Aspartate/glutamate/uridylate kinase" evidence="10">
    <location>
        <begin position="7"/>
        <end position="245"/>
    </location>
</feature>
<feature type="site" description="Transition state stabilizer" evidence="9">
    <location>
        <position position="10"/>
    </location>
</feature>
<evidence type="ECO:0000256" key="7">
    <source>
        <dbReference type="ARBA" id="ARBA00022840"/>
    </source>
</evidence>
<evidence type="ECO:0000256" key="1">
    <source>
        <dbReference type="ARBA" id="ARBA00004828"/>
    </source>
</evidence>
<feature type="site" description="Transition state stabilizer" evidence="9">
    <location>
        <position position="227"/>
    </location>
</feature>
<keyword evidence="3 9" id="KW-0028">Amino-acid biosynthesis</keyword>
<dbReference type="UniPathway" id="UPA00068">
    <property type="reaction ID" value="UER00107"/>
</dbReference>
<keyword evidence="6 9" id="KW-0418">Kinase</keyword>
<dbReference type="EC" id="2.7.2.8" evidence="9"/>
<dbReference type="Proteomes" id="UP000184232">
    <property type="component" value="Unassembled WGS sequence"/>
</dbReference>
<evidence type="ECO:0000256" key="5">
    <source>
        <dbReference type="ARBA" id="ARBA00022741"/>
    </source>
</evidence>
<dbReference type="NCBIfam" id="TIGR00761">
    <property type="entry name" value="argB"/>
    <property type="match status" value="1"/>
</dbReference>
<dbReference type="HAMAP" id="MF_00082">
    <property type="entry name" value="ArgB"/>
    <property type="match status" value="1"/>
</dbReference>